<feature type="compositionally biased region" description="Basic residues" evidence="1">
    <location>
        <begin position="75"/>
        <end position="84"/>
    </location>
</feature>
<evidence type="ECO:0000313" key="2">
    <source>
        <dbReference type="EMBL" id="CAA9323610.1"/>
    </source>
</evidence>
<feature type="non-terminal residue" evidence="2">
    <location>
        <position position="1"/>
    </location>
</feature>
<accession>A0A6J4L6L0</accession>
<dbReference type="EMBL" id="CADCUE010000074">
    <property type="protein sequence ID" value="CAA9323610.1"/>
    <property type="molecule type" value="Genomic_DNA"/>
</dbReference>
<proteinExistence type="predicted"/>
<feature type="region of interest" description="Disordered" evidence="1">
    <location>
        <begin position="1"/>
        <end position="130"/>
    </location>
</feature>
<name>A0A6J4L6L0_9ACTN</name>
<sequence>DQPLRRGRRGAGVPPAGGGLLRRRGAGPGAASALPGRPRPGRGPAADVPGAVLGRSDHLLRAARAPPPADAARRLAGRHARARRLAGADGRRRRAPGRPGRRARGDLGPHGTGRVLAGQPPAAGRQPAAL</sequence>
<protein>
    <submittedName>
        <fullName evidence="2">Hemoglobin-like protein HbO</fullName>
    </submittedName>
</protein>
<gene>
    <name evidence="2" type="ORF">AVDCRST_MAG16-920</name>
</gene>
<feature type="compositionally biased region" description="Low complexity" evidence="1">
    <location>
        <begin position="29"/>
        <end position="52"/>
    </location>
</feature>
<organism evidence="2">
    <name type="scientific">uncultured Frankineae bacterium</name>
    <dbReference type="NCBI Taxonomy" id="437475"/>
    <lineage>
        <taxon>Bacteria</taxon>
        <taxon>Bacillati</taxon>
        <taxon>Actinomycetota</taxon>
        <taxon>Actinomycetes</taxon>
        <taxon>Frankiales</taxon>
        <taxon>environmental samples</taxon>
    </lineage>
</organism>
<feature type="non-terminal residue" evidence="2">
    <location>
        <position position="130"/>
    </location>
</feature>
<feature type="compositionally biased region" description="Low complexity" evidence="1">
    <location>
        <begin position="117"/>
        <end position="130"/>
    </location>
</feature>
<reference evidence="2" key="1">
    <citation type="submission" date="2020-02" db="EMBL/GenBank/DDBJ databases">
        <authorList>
            <person name="Meier V. D."/>
        </authorList>
    </citation>
    <scope>NUCLEOTIDE SEQUENCE</scope>
    <source>
        <strain evidence="2">AVDCRST_MAG16</strain>
    </source>
</reference>
<evidence type="ECO:0000256" key="1">
    <source>
        <dbReference type="SAM" id="MobiDB-lite"/>
    </source>
</evidence>
<dbReference type="AlphaFoldDB" id="A0A6J4L6L0"/>
<feature type="compositionally biased region" description="Basic residues" evidence="1">
    <location>
        <begin position="91"/>
        <end position="102"/>
    </location>
</feature>